<comment type="caution">
    <text evidence="3">The sequence shown here is derived from an EMBL/GenBank/DDBJ whole genome shotgun (WGS) entry which is preliminary data.</text>
</comment>
<protein>
    <recommendedName>
        <fullName evidence="2">Ecp2 effector protein-like domain-containing protein</fullName>
    </recommendedName>
</protein>
<sequence length="209" mass="22743">ALFNRSPRTSASSGVATAPTQRDTTSLTTVDGEDVIVENFMASDGESYEIWVNAELVDGPPASNTTAVHERQVERNAAFSRTNSNSDQCRVSSFIGDTGPGAPTTGRCKALQDWASSNNGYFQTTIHAGSKRWLIKSPGGTPCAFWVRHGAFSARIGNTDIRDLIRDSLSKYTQNFNGVYRVRARGVAHCNGDLVQDGSVAYSWWLDNE</sequence>
<evidence type="ECO:0000256" key="1">
    <source>
        <dbReference type="SAM" id="MobiDB-lite"/>
    </source>
</evidence>
<gene>
    <name evidence="3" type="ORF">CSOJ01_10357</name>
</gene>
<dbReference type="Proteomes" id="UP000652219">
    <property type="component" value="Unassembled WGS sequence"/>
</dbReference>
<dbReference type="AlphaFoldDB" id="A0A8H6J0H6"/>
<organism evidence="3 4">
    <name type="scientific">Colletotrichum sojae</name>
    <dbReference type="NCBI Taxonomy" id="2175907"/>
    <lineage>
        <taxon>Eukaryota</taxon>
        <taxon>Fungi</taxon>
        <taxon>Dikarya</taxon>
        <taxon>Ascomycota</taxon>
        <taxon>Pezizomycotina</taxon>
        <taxon>Sordariomycetes</taxon>
        <taxon>Hypocreomycetidae</taxon>
        <taxon>Glomerellales</taxon>
        <taxon>Glomerellaceae</taxon>
        <taxon>Colletotrichum</taxon>
        <taxon>Colletotrichum orchidearum species complex</taxon>
    </lineage>
</organism>
<evidence type="ECO:0000313" key="4">
    <source>
        <dbReference type="Proteomes" id="UP000652219"/>
    </source>
</evidence>
<feature type="domain" description="Ecp2 effector protein-like" evidence="2">
    <location>
        <begin position="88"/>
        <end position="190"/>
    </location>
</feature>
<name>A0A8H6J0H6_9PEZI</name>
<accession>A0A8H6J0H6</accession>
<keyword evidence="4" id="KW-1185">Reference proteome</keyword>
<dbReference type="InterPro" id="IPR029226">
    <property type="entry name" value="Ecp2-like"/>
</dbReference>
<reference evidence="3 4" key="1">
    <citation type="journal article" date="2020" name="Phytopathology">
        <title>Genome Sequence Resources of Colletotrichum truncatum, C. plurivorum, C. musicola, and C. sojae: Four Species Pathogenic to Soybean (Glycine max).</title>
        <authorList>
            <person name="Rogerio F."/>
            <person name="Boufleur T.R."/>
            <person name="Ciampi-Guillardi M."/>
            <person name="Sukno S.A."/>
            <person name="Thon M.R."/>
            <person name="Massola Junior N.S."/>
            <person name="Baroncelli R."/>
        </authorList>
    </citation>
    <scope>NUCLEOTIDE SEQUENCE [LARGE SCALE GENOMIC DNA]</scope>
    <source>
        <strain evidence="3 4">LFN0009</strain>
    </source>
</reference>
<feature type="non-terminal residue" evidence="3">
    <location>
        <position position="1"/>
    </location>
</feature>
<feature type="region of interest" description="Disordered" evidence="1">
    <location>
        <begin position="1"/>
        <end position="26"/>
    </location>
</feature>
<evidence type="ECO:0000313" key="3">
    <source>
        <dbReference type="EMBL" id="KAF6804219.1"/>
    </source>
</evidence>
<dbReference type="EMBL" id="WIGN01000215">
    <property type="protein sequence ID" value="KAF6804219.1"/>
    <property type="molecule type" value="Genomic_DNA"/>
</dbReference>
<proteinExistence type="predicted"/>
<evidence type="ECO:0000259" key="2">
    <source>
        <dbReference type="Pfam" id="PF14856"/>
    </source>
</evidence>
<dbReference type="Pfam" id="PF14856">
    <property type="entry name" value="Hce2"/>
    <property type="match status" value="1"/>
</dbReference>